<reference evidence="1 2" key="1">
    <citation type="journal article" date="2015" name="Genome Biol. Evol.">
        <title>The genome of winter moth (Operophtera brumata) provides a genomic perspective on sexual dimorphism and phenology.</title>
        <authorList>
            <person name="Derks M.F."/>
            <person name="Smit S."/>
            <person name="Salis L."/>
            <person name="Schijlen E."/>
            <person name="Bossers A."/>
            <person name="Mateman C."/>
            <person name="Pijl A.S."/>
            <person name="de Ridder D."/>
            <person name="Groenen M.A."/>
            <person name="Visser M.E."/>
            <person name="Megens H.J."/>
        </authorList>
    </citation>
    <scope>NUCLEOTIDE SEQUENCE [LARGE SCALE GENOMIC DNA]</scope>
    <source>
        <strain evidence="1">WM2013NL</strain>
        <tissue evidence="1">Head and thorax</tissue>
    </source>
</reference>
<proteinExistence type="predicted"/>
<name>A0A0L7LIG9_OPEBR</name>
<dbReference type="Proteomes" id="UP000037510">
    <property type="component" value="Unassembled WGS sequence"/>
</dbReference>
<protein>
    <submittedName>
        <fullName evidence="1">Putative tick transposon</fullName>
    </submittedName>
</protein>
<organism evidence="1 2">
    <name type="scientific">Operophtera brumata</name>
    <name type="common">Winter moth</name>
    <name type="synonym">Phalaena brumata</name>
    <dbReference type="NCBI Taxonomy" id="104452"/>
    <lineage>
        <taxon>Eukaryota</taxon>
        <taxon>Metazoa</taxon>
        <taxon>Ecdysozoa</taxon>
        <taxon>Arthropoda</taxon>
        <taxon>Hexapoda</taxon>
        <taxon>Insecta</taxon>
        <taxon>Pterygota</taxon>
        <taxon>Neoptera</taxon>
        <taxon>Endopterygota</taxon>
        <taxon>Lepidoptera</taxon>
        <taxon>Glossata</taxon>
        <taxon>Ditrysia</taxon>
        <taxon>Geometroidea</taxon>
        <taxon>Geometridae</taxon>
        <taxon>Larentiinae</taxon>
        <taxon>Operophtera</taxon>
    </lineage>
</organism>
<gene>
    <name evidence="1" type="ORF">OBRU01_01392</name>
</gene>
<accession>A0A0L7LIG9</accession>
<comment type="caution">
    <text evidence="1">The sequence shown here is derived from an EMBL/GenBank/DDBJ whole genome shotgun (WGS) entry which is preliminary data.</text>
</comment>
<dbReference type="STRING" id="104452.A0A0L7LIG9"/>
<keyword evidence="2" id="KW-1185">Reference proteome</keyword>
<evidence type="ECO:0000313" key="1">
    <source>
        <dbReference type="EMBL" id="KOB75031.1"/>
    </source>
</evidence>
<dbReference type="EMBL" id="JTDY01001043">
    <property type="protein sequence ID" value="KOB75031.1"/>
    <property type="molecule type" value="Genomic_DNA"/>
</dbReference>
<evidence type="ECO:0000313" key="2">
    <source>
        <dbReference type="Proteomes" id="UP000037510"/>
    </source>
</evidence>
<sequence>MSDHKQIYLELKKFKPTPIIRTKYEAIDYQMLYTSLEKADSDELSNDFTLLENKIKYYTMNSKTTKTKILNQPQKDWINKDLLSEINQRNYLWTELKQNPEDDSLEEKFKTKRNYTAKLIQNTKDAYYYKEFTKFSNKPKSMWKLINNLANNKIKQSCAPSKLTIDSKLITDINDVCEVFNKYFSTIGPLLAEQIPQNFHDNFTFALSHTSAGITSELSTLDPCCADEVDKIISNLDPNSSAGLDGINTKMLLLRMILVHNVPGNRLLWILVKQCHLLSVLY</sequence>
<dbReference type="AlphaFoldDB" id="A0A0L7LIG9"/>